<proteinExistence type="predicted"/>
<protein>
    <recommendedName>
        <fullName evidence="1">DUF6630 domain-containing protein</fullName>
    </recommendedName>
</protein>
<name>A0A0A0DJU1_9STRE</name>
<evidence type="ECO:0000313" key="3">
    <source>
        <dbReference type="Proteomes" id="UP000030019"/>
    </source>
</evidence>
<dbReference type="InterPro" id="IPR046582">
    <property type="entry name" value="DUF6630"/>
</dbReference>
<organism evidence="2 3">
    <name type="scientific">Streptococcus sinensis</name>
    <dbReference type="NCBI Taxonomy" id="176090"/>
    <lineage>
        <taxon>Bacteria</taxon>
        <taxon>Bacillati</taxon>
        <taxon>Bacillota</taxon>
        <taxon>Bacilli</taxon>
        <taxon>Lactobacillales</taxon>
        <taxon>Streptococcaceae</taxon>
        <taxon>Streptococcus</taxon>
    </lineage>
</organism>
<reference evidence="2 3" key="1">
    <citation type="submission" date="2014-06" db="EMBL/GenBank/DDBJ databases">
        <authorList>
            <person name="Teng J.L."/>
            <person name="Huang Y."/>
            <person name="Tse H."/>
            <person name="Lau S.K."/>
            <person name="Woo P.C."/>
        </authorList>
    </citation>
    <scope>NUCLEOTIDE SEQUENCE [LARGE SCALE GENOMIC DNA]</scope>
    <source>
        <strain evidence="2 3">HKU4</strain>
    </source>
</reference>
<dbReference type="PATRIC" id="fig|176090.4.peg.81"/>
<sequence length="270" mass="31153">MNIYNWIQKIIFNTYEEWHMKSPIYNSSGFHIVGIDNSLKAMQDGYIMYTEIYPPHAINGCTSMKAVVGKSEEVLNLYMEINGKKYAIFDLSYGDAVQIMRTFVKRSALPDEKTYTEVLGNDNEKIKASFTELSELLIGDSKYAQSFLKRVKPENMEDIEIAWEELYEELLRLGKAVELDWKGRKDIFVQAVKTLSLGLKLEINEDILDVNEDIPRWSKVTNSLWEDHILAAMDMGSDSYVLIILSKENFSRVKELARIILHRIAAAEEM</sequence>
<accession>A0A0A0DJU1</accession>
<comment type="caution">
    <text evidence="2">The sequence shown here is derived from an EMBL/GenBank/DDBJ whole genome shotgun (WGS) entry which is preliminary data.</text>
</comment>
<dbReference type="EMBL" id="JPEN01000012">
    <property type="protein sequence ID" value="KGM38138.1"/>
    <property type="molecule type" value="Genomic_DNA"/>
</dbReference>
<dbReference type="Proteomes" id="UP000030019">
    <property type="component" value="Unassembled WGS sequence"/>
</dbReference>
<dbReference type="eggNOG" id="ENOG502ZBWV">
    <property type="taxonomic scope" value="Bacteria"/>
</dbReference>
<evidence type="ECO:0000259" key="1">
    <source>
        <dbReference type="Pfam" id="PF20335"/>
    </source>
</evidence>
<keyword evidence="3" id="KW-1185">Reference proteome</keyword>
<dbReference type="RefSeq" id="WP_037614472.1">
    <property type="nucleotide sequence ID" value="NZ_JPEN01000012.1"/>
</dbReference>
<feature type="domain" description="DUF6630" evidence="1">
    <location>
        <begin position="121"/>
        <end position="265"/>
    </location>
</feature>
<gene>
    <name evidence="2" type="ORF">SSIN_0081</name>
</gene>
<dbReference type="STRING" id="176090.SSIN_0081"/>
<dbReference type="Pfam" id="PF20335">
    <property type="entry name" value="DUF6630"/>
    <property type="match status" value="1"/>
</dbReference>
<evidence type="ECO:0000313" key="2">
    <source>
        <dbReference type="EMBL" id="KGM38138.1"/>
    </source>
</evidence>
<dbReference type="AlphaFoldDB" id="A0A0A0DJU1"/>